<evidence type="ECO:0000313" key="3">
    <source>
        <dbReference type="Proteomes" id="UP000549394"/>
    </source>
</evidence>
<feature type="chain" id="PRO_5029576538" evidence="1">
    <location>
        <begin position="19"/>
        <end position="231"/>
    </location>
</feature>
<dbReference type="EMBL" id="CAJFCJ010000010">
    <property type="protein sequence ID" value="CAD5119487.1"/>
    <property type="molecule type" value="Genomic_DNA"/>
</dbReference>
<dbReference type="Proteomes" id="UP000549394">
    <property type="component" value="Unassembled WGS sequence"/>
</dbReference>
<dbReference type="InterPro" id="IPR009291">
    <property type="entry name" value="Vps62"/>
</dbReference>
<name>A0A7I8VUV4_9ANNE</name>
<feature type="signal peptide" evidence="1">
    <location>
        <begin position="1"/>
        <end position="18"/>
    </location>
</feature>
<proteinExistence type="predicted"/>
<accession>A0A7I8VUV4</accession>
<protein>
    <submittedName>
        <fullName evidence="2">DgyrCDS8094</fullName>
    </submittedName>
</protein>
<keyword evidence="1" id="KW-0732">Signal</keyword>
<dbReference type="AlphaFoldDB" id="A0A7I8VUV4"/>
<gene>
    <name evidence="2" type="ORF">DGYR_LOCUS7724</name>
</gene>
<dbReference type="OrthoDB" id="188042at2759"/>
<reference evidence="2 3" key="1">
    <citation type="submission" date="2020-08" db="EMBL/GenBank/DDBJ databases">
        <authorList>
            <person name="Hejnol A."/>
        </authorList>
    </citation>
    <scope>NUCLEOTIDE SEQUENCE [LARGE SCALE GENOMIC DNA]</scope>
</reference>
<keyword evidence="3" id="KW-1185">Reference proteome</keyword>
<organism evidence="2 3">
    <name type="scientific">Dimorphilus gyrociliatus</name>
    <dbReference type="NCBI Taxonomy" id="2664684"/>
    <lineage>
        <taxon>Eukaryota</taxon>
        <taxon>Metazoa</taxon>
        <taxon>Spiralia</taxon>
        <taxon>Lophotrochozoa</taxon>
        <taxon>Annelida</taxon>
        <taxon>Polychaeta</taxon>
        <taxon>Polychaeta incertae sedis</taxon>
        <taxon>Dinophilidae</taxon>
        <taxon>Dimorphilus</taxon>
    </lineage>
</organism>
<dbReference type="PANTHER" id="PTHR48219:SF1">
    <property type="entry name" value="VACUOLAR PROTEIN SORTING-ASSOCIATED PROTEIN 62"/>
    <property type="match status" value="1"/>
</dbReference>
<dbReference type="Pfam" id="PF06101">
    <property type="entry name" value="Vps62"/>
    <property type="match status" value="1"/>
</dbReference>
<sequence>MKGIQVSIFFGFILFASGQRFIIKDNNGLPTLAVDLLSTANKLYADECNNGDYELSIWETNVTLPEYIVGQRAQDDLGPMRGYIPHVQDITRNASNIALVEPESFLELWNNTGSSSCTRFSVWRLNCPNGFRALGDIATFCEPNEPCTLPAPDSYKSKLRCVRQDLLETCSFDDDDIWSTDGDSVATPASLWRTSGDLGIGGLYHMNEKSATEKPLNGVCYCLKRLDPEIV</sequence>
<dbReference type="PANTHER" id="PTHR48219">
    <property type="entry name" value="VACUOLAR PROTEIN SORTING-ASSOCIATED PROTEIN 62-RELATED"/>
    <property type="match status" value="1"/>
</dbReference>
<comment type="caution">
    <text evidence="2">The sequence shown here is derived from an EMBL/GenBank/DDBJ whole genome shotgun (WGS) entry which is preliminary data.</text>
</comment>
<evidence type="ECO:0000313" key="2">
    <source>
        <dbReference type="EMBL" id="CAD5119487.1"/>
    </source>
</evidence>
<evidence type="ECO:0000256" key="1">
    <source>
        <dbReference type="SAM" id="SignalP"/>
    </source>
</evidence>